<evidence type="ECO:0000256" key="1">
    <source>
        <dbReference type="SAM" id="MobiDB-lite"/>
    </source>
</evidence>
<organism evidence="3 4">
    <name type="scientific">Dillenia turbinata</name>
    <dbReference type="NCBI Taxonomy" id="194707"/>
    <lineage>
        <taxon>Eukaryota</taxon>
        <taxon>Viridiplantae</taxon>
        <taxon>Streptophyta</taxon>
        <taxon>Embryophyta</taxon>
        <taxon>Tracheophyta</taxon>
        <taxon>Spermatophyta</taxon>
        <taxon>Magnoliopsida</taxon>
        <taxon>eudicotyledons</taxon>
        <taxon>Gunneridae</taxon>
        <taxon>Pentapetalae</taxon>
        <taxon>Dilleniales</taxon>
        <taxon>Dilleniaceae</taxon>
        <taxon>Dillenia</taxon>
    </lineage>
</organism>
<sequence length="106" mass="11660">MAAKTCKGDPVKVVIISTRYVQTDPKNFKSVVQSLTGKNSSVQDQVVSPNPERSKTTTKSFNGYNGGYNNDKEMAAVSETGCFEEQLDNLLLEMPPAEELRSLLDE</sequence>
<keyword evidence="4" id="KW-1185">Reference proteome</keyword>
<evidence type="ECO:0000313" key="3">
    <source>
        <dbReference type="EMBL" id="KAK6917175.1"/>
    </source>
</evidence>
<dbReference type="AlphaFoldDB" id="A0AAN8YYS4"/>
<dbReference type="Pfam" id="PF05678">
    <property type="entry name" value="VQ"/>
    <property type="match status" value="1"/>
</dbReference>
<proteinExistence type="predicted"/>
<comment type="caution">
    <text evidence="3">The sequence shown here is derived from an EMBL/GenBank/DDBJ whole genome shotgun (WGS) entry which is preliminary data.</text>
</comment>
<dbReference type="InterPro" id="IPR039608">
    <property type="entry name" value="VQ_1/10"/>
</dbReference>
<feature type="compositionally biased region" description="Polar residues" evidence="1">
    <location>
        <begin position="36"/>
        <end position="48"/>
    </location>
</feature>
<accession>A0AAN8YYS4</accession>
<dbReference type="PANTHER" id="PTHR34777:SF1">
    <property type="entry name" value="VQ MOTIF-CONTAINING PROTEIN 10"/>
    <property type="match status" value="1"/>
</dbReference>
<evidence type="ECO:0000259" key="2">
    <source>
        <dbReference type="Pfam" id="PF05678"/>
    </source>
</evidence>
<dbReference type="InterPro" id="IPR008889">
    <property type="entry name" value="VQ"/>
</dbReference>
<feature type="region of interest" description="Disordered" evidence="1">
    <location>
        <begin position="36"/>
        <end position="68"/>
    </location>
</feature>
<dbReference type="EMBL" id="JBAMMX010000023">
    <property type="protein sequence ID" value="KAK6917175.1"/>
    <property type="molecule type" value="Genomic_DNA"/>
</dbReference>
<evidence type="ECO:0000313" key="4">
    <source>
        <dbReference type="Proteomes" id="UP001370490"/>
    </source>
</evidence>
<protein>
    <submittedName>
        <fullName evidence="3">VQ protein</fullName>
    </submittedName>
</protein>
<reference evidence="3 4" key="1">
    <citation type="submission" date="2023-12" db="EMBL/GenBank/DDBJ databases">
        <title>A high-quality genome assembly for Dillenia turbinata (Dilleniales).</title>
        <authorList>
            <person name="Chanderbali A."/>
        </authorList>
    </citation>
    <scope>NUCLEOTIDE SEQUENCE [LARGE SCALE GENOMIC DNA]</scope>
    <source>
        <strain evidence="3">LSX21</strain>
        <tissue evidence="3">Leaf</tissue>
    </source>
</reference>
<dbReference type="PANTHER" id="PTHR34777">
    <property type="entry name" value="VQ MOTIF-CONTAINING PROTEIN 10"/>
    <property type="match status" value="1"/>
</dbReference>
<gene>
    <name evidence="3" type="ORF">RJ641_017926</name>
</gene>
<dbReference type="Proteomes" id="UP001370490">
    <property type="component" value="Unassembled WGS sequence"/>
</dbReference>
<feature type="domain" description="VQ" evidence="2">
    <location>
        <begin position="15"/>
        <end position="41"/>
    </location>
</feature>
<name>A0AAN8YYS4_9MAGN</name>